<dbReference type="InterPro" id="IPR035938">
    <property type="entry name" value="Hemerythrin-like_sf"/>
</dbReference>
<gene>
    <name evidence="5" type="ORF">ACFPTN_11940</name>
</gene>
<dbReference type="NCBIfam" id="NF002522">
    <property type="entry name" value="PRK01917.1"/>
    <property type="match status" value="1"/>
</dbReference>
<evidence type="ECO:0000256" key="2">
    <source>
        <dbReference type="ARBA" id="ARBA00022723"/>
    </source>
</evidence>
<dbReference type="PANTHER" id="PTHR37164">
    <property type="entry name" value="BACTERIOHEMERYTHRIN"/>
    <property type="match status" value="1"/>
</dbReference>
<organism evidence="5 6">
    <name type="scientific">Thauera sinica</name>
    <dbReference type="NCBI Taxonomy" id="2665146"/>
    <lineage>
        <taxon>Bacteria</taxon>
        <taxon>Pseudomonadati</taxon>
        <taxon>Pseudomonadota</taxon>
        <taxon>Betaproteobacteria</taxon>
        <taxon>Rhodocyclales</taxon>
        <taxon>Zoogloeaceae</taxon>
        <taxon>Thauera</taxon>
    </lineage>
</organism>
<sequence>MAILLWTRQLENGLERMDATHREFVDHYNTVAEALKGDRGAFLAAYDAFVEHTEAHFAQENRWMEAVNFPACHRGEHERVLAVLRDIRKRAAGGDMFLARRLVEELPQWFDGHTNGMDAALAFHLQSVGYDVETGEFRPKAEGEDCGGQSGGCACATLSATPETAAHG</sequence>
<dbReference type="Proteomes" id="UP001595974">
    <property type="component" value="Unassembled WGS sequence"/>
</dbReference>
<reference evidence="6" key="1">
    <citation type="journal article" date="2019" name="Int. J. Syst. Evol. Microbiol.">
        <title>The Global Catalogue of Microorganisms (GCM) 10K type strain sequencing project: providing services to taxonomists for standard genome sequencing and annotation.</title>
        <authorList>
            <consortium name="The Broad Institute Genomics Platform"/>
            <consortium name="The Broad Institute Genome Sequencing Center for Infectious Disease"/>
            <person name="Wu L."/>
            <person name="Ma J."/>
        </authorList>
    </citation>
    <scope>NUCLEOTIDE SEQUENCE [LARGE SCALE GENOMIC DNA]</scope>
    <source>
        <strain evidence="6">SHR3</strain>
    </source>
</reference>
<dbReference type="InterPro" id="IPR012827">
    <property type="entry name" value="Hemerythrin_metal-bd"/>
</dbReference>
<dbReference type="EMBL" id="JBHSOG010000047">
    <property type="protein sequence ID" value="MFC5770083.1"/>
    <property type="molecule type" value="Genomic_DNA"/>
</dbReference>
<keyword evidence="2" id="KW-0479">Metal-binding</keyword>
<dbReference type="Pfam" id="PF01814">
    <property type="entry name" value="Hemerythrin"/>
    <property type="match status" value="1"/>
</dbReference>
<keyword evidence="3" id="KW-0408">Iron</keyword>
<accession>A0ABW1AS02</accession>
<protein>
    <submittedName>
        <fullName evidence="5">Hemerythrin domain-containing protein</fullName>
    </submittedName>
</protein>
<evidence type="ECO:0000256" key="3">
    <source>
        <dbReference type="ARBA" id="ARBA00023004"/>
    </source>
</evidence>
<evidence type="ECO:0000259" key="4">
    <source>
        <dbReference type="Pfam" id="PF01814"/>
    </source>
</evidence>
<dbReference type="Gene3D" id="1.20.120.50">
    <property type="entry name" value="Hemerythrin-like"/>
    <property type="match status" value="1"/>
</dbReference>
<proteinExistence type="inferred from homology"/>
<dbReference type="CDD" id="cd12107">
    <property type="entry name" value="Hemerythrin"/>
    <property type="match status" value="1"/>
</dbReference>
<dbReference type="InterPro" id="IPR012312">
    <property type="entry name" value="Hemerythrin-like"/>
</dbReference>
<dbReference type="PANTHER" id="PTHR37164:SF1">
    <property type="entry name" value="BACTERIOHEMERYTHRIN"/>
    <property type="match status" value="1"/>
</dbReference>
<name>A0ABW1AS02_9RHOO</name>
<evidence type="ECO:0000256" key="1">
    <source>
        <dbReference type="ARBA" id="ARBA00010587"/>
    </source>
</evidence>
<evidence type="ECO:0000313" key="5">
    <source>
        <dbReference type="EMBL" id="MFC5770083.1"/>
    </source>
</evidence>
<comment type="similarity">
    <text evidence="1">Belongs to the hemerythrin family.</text>
</comment>
<feature type="domain" description="Hemerythrin-like" evidence="4">
    <location>
        <begin position="13"/>
        <end position="119"/>
    </location>
</feature>
<evidence type="ECO:0000313" key="6">
    <source>
        <dbReference type="Proteomes" id="UP001595974"/>
    </source>
</evidence>
<dbReference type="InterPro" id="IPR050669">
    <property type="entry name" value="Hemerythrin"/>
</dbReference>
<dbReference type="SUPFAM" id="SSF47188">
    <property type="entry name" value="Hemerythrin-like"/>
    <property type="match status" value="1"/>
</dbReference>
<dbReference type="NCBIfam" id="TIGR02481">
    <property type="entry name" value="hemeryth_dom"/>
    <property type="match status" value="1"/>
</dbReference>
<comment type="caution">
    <text evidence="5">The sequence shown here is derived from an EMBL/GenBank/DDBJ whole genome shotgun (WGS) entry which is preliminary data.</text>
</comment>
<dbReference type="RefSeq" id="WP_096445199.1">
    <property type="nucleotide sequence ID" value="NZ_JBHSOG010000047.1"/>
</dbReference>
<keyword evidence="6" id="KW-1185">Reference proteome</keyword>